<proteinExistence type="predicted"/>
<keyword evidence="1" id="KW-0812">Transmembrane</keyword>
<evidence type="ECO:0000313" key="3">
    <source>
        <dbReference type="Proteomes" id="UP000728032"/>
    </source>
</evidence>
<dbReference type="EMBL" id="OC925776">
    <property type="protein sequence ID" value="CAD7656338.1"/>
    <property type="molecule type" value="Genomic_DNA"/>
</dbReference>
<keyword evidence="1" id="KW-1133">Transmembrane helix</keyword>
<keyword evidence="3" id="KW-1185">Reference proteome</keyword>
<reference evidence="2" key="1">
    <citation type="submission" date="2020-11" db="EMBL/GenBank/DDBJ databases">
        <authorList>
            <person name="Tran Van P."/>
        </authorList>
    </citation>
    <scope>NUCLEOTIDE SEQUENCE</scope>
</reference>
<name>A0A7R9M9X9_9ACAR</name>
<evidence type="ECO:0000313" key="2">
    <source>
        <dbReference type="EMBL" id="CAD7656338.1"/>
    </source>
</evidence>
<gene>
    <name evidence="2" type="ORF">ONB1V03_LOCUS12975</name>
</gene>
<dbReference type="EMBL" id="CAJPVJ010010951">
    <property type="protein sequence ID" value="CAG2173525.1"/>
    <property type="molecule type" value="Genomic_DNA"/>
</dbReference>
<sequence>MIYIRYWVSPRKPKLGVCALIGANMWSIISVFHIVYSNGITTEVISDVMAFTTYVVSSVYIRGHTICMRHTSIFGGLPIPDPFS</sequence>
<dbReference type="AlphaFoldDB" id="A0A7R9M9X9"/>
<feature type="transmembrane region" description="Helical" evidence="1">
    <location>
        <begin position="15"/>
        <end position="36"/>
    </location>
</feature>
<protein>
    <submittedName>
        <fullName evidence="2">Uncharacterized protein</fullName>
    </submittedName>
</protein>
<accession>A0A7R9M9X9</accession>
<keyword evidence="1" id="KW-0472">Membrane</keyword>
<dbReference type="Proteomes" id="UP000728032">
    <property type="component" value="Unassembled WGS sequence"/>
</dbReference>
<evidence type="ECO:0000256" key="1">
    <source>
        <dbReference type="SAM" id="Phobius"/>
    </source>
</evidence>
<organism evidence="2">
    <name type="scientific">Oppiella nova</name>
    <dbReference type="NCBI Taxonomy" id="334625"/>
    <lineage>
        <taxon>Eukaryota</taxon>
        <taxon>Metazoa</taxon>
        <taxon>Ecdysozoa</taxon>
        <taxon>Arthropoda</taxon>
        <taxon>Chelicerata</taxon>
        <taxon>Arachnida</taxon>
        <taxon>Acari</taxon>
        <taxon>Acariformes</taxon>
        <taxon>Sarcoptiformes</taxon>
        <taxon>Oribatida</taxon>
        <taxon>Brachypylina</taxon>
        <taxon>Oppioidea</taxon>
        <taxon>Oppiidae</taxon>
        <taxon>Oppiella</taxon>
    </lineage>
</organism>